<evidence type="ECO:0000313" key="2">
    <source>
        <dbReference type="Proteomes" id="UP001169069"/>
    </source>
</evidence>
<organism evidence="1 2">
    <name type="scientific">Sulfurovum zhangzhouensis</name>
    <dbReference type="NCBI Taxonomy" id="3019067"/>
    <lineage>
        <taxon>Bacteria</taxon>
        <taxon>Pseudomonadati</taxon>
        <taxon>Campylobacterota</taxon>
        <taxon>Epsilonproteobacteria</taxon>
        <taxon>Campylobacterales</taxon>
        <taxon>Sulfurovaceae</taxon>
        <taxon>Sulfurovum</taxon>
    </lineage>
</organism>
<dbReference type="InterPro" id="IPR011856">
    <property type="entry name" value="tRNA_endonuc-like_dom_sf"/>
</dbReference>
<gene>
    <name evidence="1" type="ORF">PGH07_02335</name>
</gene>
<proteinExistence type="predicted"/>
<dbReference type="EMBL" id="JAQIBD010000001">
    <property type="protein sequence ID" value="MDM5271010.1"/>
    <property type="molecule type" value="Genomic_DNA"/>
</dbReference>
<protein>
    <recommendedName>
        <fullName evidence="3">PD(D/E)XK endonuclease domain-containing protein</fullName>
    </recommendedName>
</protein>
<dbReference type="Proteomes" id="UP001169069">
    <property type="component" value="Unassembled WGS sequence"/>
</dbReference>
<comment type="caution">
    <text evidence="1">The sequence shown here is derived from an EMBL/GenBank/DDBJ whole genome shotgun (WGS) entry which is preliminary data.</text>
</comment>
<dbReference type="Gene3D" id="3.40.1350.10">
    <property type="match status" value="1"/>
</dbReference>
<keyword evidence="2" id="KW-1185">Reference proteome</keyword>
<reference evidence="1" key="1">
    <citation type="submission" date="2023-01" db="EMBL/GenBank/DDBJ databases">
        <title>Sulfurovum sp. zt1-1 genome assembly.</title>
        <authorList>
            <person name="Wang J."/>
        </authorList>
    </citation>
    <scope>NUCLEOTIDE SEQUENCE</scope>
    <source>
        <strain evidence="1">Zt1-1</strain>
    </source>
</reference>
<dbReference type="RefSeq" id="WP_289412291.1">
    <property type="nucleotide sequence ID" value="NZ_JAQIBD010000001.1"/>
</dbReference>
<evidence type="ECO:0000313" key="1">
    <source>
        <dbReference type="EMBL" id="MDM5271010.1"/>
    </source>
</evidence>
<accession>A0ABT7QVZ5</accession>
<sequence length="146" mass="16647">MKKRRDTRLEAEGAEFLVVGWLLVNGIEAHKTYSKMPGYDLIAVNAEGNNSCRIQVKSRYQTGVSHFIIKNFDSDFVVIALLNRGYAKQRTNGETGIKDPEMYVVPTKIIQEAQDPNDEWNKVSLSNIPNISSYQNNWEIIRKALN</sequence>
<name>A0ABT7QVZ5_9BACT</name>
<evidence type="ECO:0008006" key="3">
    <source>
        <dbReference type="Google" id="ProtNLM"/>
    </source>
</evidence>